<dbReference type="EMBL" id="CP033455">
    <property type="protein sequence ID" value="QGR03691.1"/>
    <property type="molecule type" value="Genomic_DNA"/>
</dbReference>
<keyword evidence="2" id="KW-1185">Reference proteome</keyword>
<dbReference type="Proteomes" id="UP000422822">
    <property type="component" value="Chromosome"/>
</dbReference>
<evidence type="ECO:0000313" key="1">
    <source>
        <dbReference type="EMBL" id="QGR03691.1"/>
    </source>
</evidence>
<organism evidence="1 2">
    <name type="scientific">Ehrlichia ruminantium</name>
    <name type="common">heartwater rickettsia</name>
    <name type="synonym">Cowdria ruminantium</name>
    <dbReference type="NCBI Taxonomy" id="779"/>
    <lineage>
        <taxon>Bacteria</taxon>
        <taxon>Pseudomonadati</taxon>
        <taxon>Pseudomonadota</taxon>
        <taxon>Alphaproteobacteria</taxon>
        <taxon>Rickettsiales</taxon>
        <taxon>Anaplasmataceae</taxon>
        <taxon>Ehrlichia</taxon>
    </lineage>
</organism>
<reference evidence="1 2" key="1">
    <citation type="submission" date="2018-10" db="EMBL/GenBank/DDBJ databases">
        <title>Propagation and draft genome sequences of three atypical Erhlichia ruminantium isolates.</title>
        <authorList>
            <person name="Liebenberg J."/>
            <person name="Steyn H."/>
            <person name="Josemans A."/>
            <person name="Zweygarth E."/>
        </authorList>
    </citation>
    <scope>NUCLEOTIDE SEQUENCE [LARGE SCALE GENOMIC DNA]</scope>
    <source>
        <strain evidence="1 2">Omatjenne</strain>
    </source>
</reference>
<name>A0AAE6Q9H7_EHRRU</name>
<protein>
    <submittedName>
        <fullName evidence="1">Uncharacterized protein</fullName>
    </submittedName>
</protein>
<dbReference type="AlphaFoldDB" id="A0AAE6Q9H7"/>
<gene>
    <name evidence="1" type="ORF">EDL80_03950</name>
</gene>
<evidence type="ECO:0000313" key="2">
    <source>
        <dbReference type="Proteomes" id="UP000422822"/>
    </source>
</evidence>
<accession>A0AAE6Q9H7</accession>
<sequence>MFYITRDVFCVDRLCIQSIYAVMVEFFLSVYFRYDVICEYIYDITILIQEYILMGDILMFK</sequence>
<proteinExistence type="predicted"/>